<protein>
    <submittedName>
        <fullName evidence="1">Uncharacterized protein</fullName>
    </submittedName>
</protein>
<dbReference type="RefSeq" id="WP_085145010.1">
    <property type="nucleotide sequence ID" value="NZ_JACKUA010000026.1"/>
</dbReference>
<dbReference type="EMBL" id="LQQA01000015">
    <property type="protein sequence ID" value="ORX14568.1"/>
    <property type="molecule type" value="Genomic_DNA"/>
</dbReference>
<evidence type="ECO:0000313" key="2">
    <source>
        <dbReference type="Proteomes" id="UP000193964"/>
    </source>
</evidence>
<dbReference type="Proteomes" id="UP000193964">
    <property type="component" value="Unassembled WGS sequence"/>
</dbReference>
<comment type="caution">
    <text evidence="1">The sequence shown here is derived from an EMBL/GenBank/DDBJ whole genome shotgun (WGS) entry which is preliminary data.</text>
</comment>
<name>A0A1X2F885_9MYCO</name>
<proteinExistence type="predicted"/>
<gene>
    <name evidence="1" type="ORF">AWC31_25625</name>
</gene>
<evidence type="ECO:0000313" key="1">
    <source>
        <dbReference type="EMBL" id="ORX14568.1"/>
    </source>
</evidence>
<accession>A0A1X2F885</accession>
<reference evidence="1 2" key="1">
    <citation type="submission" date="2016-01" db="EMBL/GenBank/DDBJ databases">
        <title>The new phylogeny of the genus Mycobacterium.</title>
        <authorList>
            <person name="Tarcisio F."/>
            <person name="Conor M."/>
            <person name="Antonella G."/>
            <person name="Elisabetta G."/>
            <person name="Giulia F.S."/>
            <person name="Sara T."/>
            <person name="Anna F."/>
            <person name="Clotilde B."/>
            <person name="Roberto B."/>
            <person name="Veronica D.S."/>
            <person name="Fabio R."/>
            <person name="Monica P."/>
            <person name="Olivier J."/>
            <person name="Enrico T."/>
            <person name="Nicola S."/>
        </authorList>
    </citation>
    <scope>NUCLEOTIDE SEQUENCE [LARGE SCALE GENOMIC DNA]</scope>
    <source>
        <strain evidence="1 2">ATCC 700010</strain>
    </source>
</reference>
<organism evidence="1 2">
    <name type="scientific">Mycolicibacterium wolinskyi</name>
    <dbReference type="NCBI Taxonomy" id="59750"/>
    <lineage>
        <taxon>Bacteria</taxon>
        <taxon>Bacillati</taxon>
        <taxon>Actinomycetota</taxon>
        <taxon>Actinomycetes</taxon>
        <taxon>Mycobacteriales</taxon>
        <taxon>Mycobacteriaceae</taxon>
        <taxon>Mycolicibacterium</taxon>
    </lineage>
</organism>
<dbReference type="AlphaFoldDB" id="A0A1X2F885"/>
<sequence length="62" mass="6743">MTAWISDGGGFDDLEQFRVLGAGHRLFFGCVQDDALEKRLVEVTTEISGRLCVRGSALADDP</sequence>